<organism evidence="1">
    <name type="scientific">bioreactor metagenome</name>
    <dbReference type="NCBI Taxonomy" id="1076179"/>
    <lineage>
        <taxon>unclassified sequences</taxon>
        <taxon>metagenomes</taxon>
        <taxon>ecological metagenomes</taxon>
    </lineage>
</organism>
<reference evidence="1" key="1">
    <citation type="submission" date="2019-08" db="EMBL/GenBank/DDBJ databases">
        <authorList>
            <person name="Kucharzyk K."/>
            <person name="Murdoch R.W."/>
            <person name="Higgins S."/>
            <person name="Loffler F."/>
        </authorList>
    </citation>
    <scope>NUCLEOTIDE SEQUENCE</scope>
</reference>
<dbReference type="EMBL" id="VSSQ01049663">
    <property type="protein sequence ID" value="MPN03737.1"/>
    <property type="molecule type" value="Genomic_DNA"/>
</dbReference>
<protein>
    <submittedName>
        <fullName evidence="1">Uncharacterized protein</fullName>
    </submittedName>
</protein>
<sequence>MAPVGAPGMAGGGVLKVGHIKAGDHLNHALHRLRLGRVHGNHAPVGDGAVKNFGHQHGSVQKIVGVFGAARDLIVGVHPVDTFADFHAGTSLFPDFWVIHPVKKPPCGIRGSCTYYTAGWRS</sequence>
<comment type="caution">
    <text evidence="1">The sequence shown here is derived from an EMBL/GenBank/DDBJ whole genome shotgun (WGS) entry which is preliminary data.</text>
</comment>
<accession>A0A645EPJ6</accession>
<name>A0A645EPJ6_9ZZZZ</name>
<proteinExistence type="predicted"/>
<gene>
    <name evidence="1" type="ORF">SDC9_150969</name>
</gene>
<evidence type="ECO:0000313" key="1">
    <source>
        <dbReference type="EMBL" id="MPN03737.1"/>
    </source>
</evidence>
<dbReference type="AlphaFoldDB" id="A0A645EPJ6"/>